<feature type="transmembrane region" description="Helical" evidence="6">
    <location>
        <begin position="377"/>
        <end position="397"/>
    </location>
</feature>
<keyword evidence="6" id="KW-0813">Transport</keyword>
<feature type="transmembrane region" description="Helical" evidence="6">
    <location>
        <begin position="302"/>
        <end position="323"/>
    </location>
</feature>
<feature type="transmembrane region" description="Helical" evidence="6">
    <location>
        <begin position="343"/>
        <end position="365"/>
    </location>
</feature>
<dbReference type="HAMAP" id="MF_01844">
    <property type="entry name" value="NhaA"/>
    <property type="match status" value="1"/>
</dbReference>
<feature type="transmembrane region" description="Helical" evidence="6">
    <location>
        <begin position="220"/>
        <end position="250"/>
    </location>
</feature>
<protein>
    <recommendedName>
        <fullName evidence="6">Na(+)/H(+) antiporter NhaA</fullName>
    </recommendedName>
    <alternativeName>
        <fullName evidence="6">Sodium/proton antiporter NhaA</fullName>
    </alternativeName>
</protein>
<proteinExistence type="inferred from homology"/>
<keyword evidence="3 6" id="KW-0812">Transmembrane</keyword>
<dbReference type="NCBIfam" id="TIGR00773">
    <property type="entry name" value="NhaA"/>
    <property type="match status" value="1"/>
</dbReference>
<dbReference type="Gene3D" id="1.20.1530.10">
    <property type="entry name" value="Na+/H+ antiporter like domain"/>
    <property type="match status" value="1"/>
</dbReference>
<keyword evidence="4 6" id="KW-1133">Transmembrane helix</keyword>
<keyword evidence="6" id="KW-0050">Antiport</keyword>
<sequence length="405" mass="42051">MTRSAPRPRRGLSVLRAFLSSEASGGAVVIAAALLALVAANWPATAALYAGLVHHVLGPVLAPDLGAMTVHLWINDAAMALFFLLVGLEIKRELVDGQLAAWDRRRLPFIAAACGMVAPAATFLLVTRDLPALHRGWAVPAATDIAFAMGVMALLGRRVPPQLKLLLATVAIVDDMGAVAIIALAYTDALHLLPLAAAGALLAILFALNRRGVQMLWPYLLLGAALWLAVLRSGVHATVAGVLLAAVIPIRCSPGAPDDARSPLHRLERALHPWSAWVIVPLFAFVNAGVGVRGGAAAFTQPLVIAVAAGLFLGKQVGIFGGIRLAVRLGWARLPGGVSWWQVHGLALLAGIGFTMSLFIGGLAFADAPHLAEAVKLGVLAGSLLSAVTGLLVLALASRRRGDAA</sequence>
<evidence type="ECO:0000313" key="7">
    <source>
        <dbReference type="EMBL" id="PZQ61923.1"/>
    </source>
</evidence>
<evidence type="ECO:0000313" key="8">
    <source>
        <dbReference type="Proteomes" id="UP000249229"/>
    </source>
</evidence>
<dbReference type="GO" id="GO:0005886">
    <property type="term" value="C:plasma membrane"/>
    <property type="evidence" value="ECO:0007669"/>
    <property type="project" value="UniProtKB-SubCell"/>
</dbReference>
<keyword evidence="6" id="KW-0406">Ion transport</keyword>
<feature type="transmembrane region" description="Helical" evidence="6">
    <location>
        <begin position="138"/>
        <end position="156"/>
    </location>
</feature>
<dbReference type="AlphaFoldDB" id="A0A2W5R3T6"/>
<evidence type="ECO:0000256" key="6">
    <source>
        <dbReference type="HAMAP-Rule" id="MF_01844"/>
    </source>
</evidence>
<reference evidence="7 8" key="1">
    <citation type="submission" date="2017-08" db="EMBL/GenBank/DDBJ databases">
        <title>Infants hospitalized years apart are colonized by the same room-sourced microbial strains.</title>
        <authorList>
            <person name="Brooks B."/>
            <person name="Olm M.R."/>
            <person name="Firek B.A."/>
            <person name="Baker R."/>
            <person name="Thomas B.C."/>
            <person name="Morowitz M.J."/>
            <person name="Banfield J.F."/>
        </authorList>
    </citation>
    <scope>NUCLEOTIDE SEQUENCE [LARGE SCALE GENOMIC DNA]</scope>
    <source>
        <strain evidence="7">S2_005_001_R1_22</strain>
    </source>
</reference>
<keyword evidence="2 6" id="KW-1003">Cell membrane</keyword>
<name>A0A2W5R3T6_9SPHN</name>
<feature type="transmembrane region" description="Helical" evidence="6">
    <location>
        <begin position="109"/>
        <end position="126"/>
    </location>
</feature>
<dbReference type="GO" id="GO:0015385">
    <property type="term" value="F:sodium:proton antiporter activity"/>
    <property type="evidence" value="ECO:0007669"/>
    <property type="project" value="UniProtKB-UniRule"/>
</dbReference>
<feature type="transmembrane region" description="Helical" evidence="6">
    <location>
        <begin position="70"/>
        <end position="88"/>
    </location>
</feature>
<organism evidence="7 8">
    <name type="scientific">Sphingomonas taxi</name>
    <dbReference type="NCBI Taxonomy" id="1549858"/>
    <lineage>
        <taxon>Bacteria</taxon>
        <taxon>Pseudomonadati</taxon>
        <taxon>Pseudomonadota</taxon>
        <taxon>Alphaproteobacteria</taxon>
        <taxon>Sphingomonadales</taxon>
        <taxon>Sphingomonadaceae</taxon>
        <taxon>Sphingomonas</taxon>
    </lineage>
</organism>
<dbReference type="NCBIfam" id="NF007111">
    <property type="entry name" value="PRK09560.1"/>
    <property type="match status" value="1"/>
</dbReference>
<keyword evidence="6" id="KW-0739">Sodium transport</keyword>
<accession>A0A2W5R3T6</accession>
<evidence type="ECO:0000256" key="2">
    <source>
        <dbReference type="ARBA" id="ARBA00022475"/>
    </source>
</evidence>
<comment type="caution">
    <text evidence="7">The sequence shown here is derived from an EMBL/GenBank/DDBJ whole genome shotgun (WGS) entry which is preliminary data.</text>
</comment>
<dbReference type="PANTHER" id="PTHR30341">
    <property type="entry name" value="SODIUM ION/PROTON ANTIPORTER NHAA-RELATED"/>
    <property type="match status" value="1"/>
</dbReference>
<comment type="subcellular location">
    <subcellularLocation>
        <location evidence="1">Cell inner membrane</location>
        <topology evidence="1">Multi-pass membrane protein</topology>
    </subcellularLocation>
    <subcellularLocation>
        <location evidence="6">Cell membrane</location>
        <topology evidence="6">Multi-pass membrane protein</topology>
    </subcellularLocation>
</comment>
<keyword evidence="5 6" id="KW-0472">Membrane</keyword>
<dbReference type="EMBL" id="QFQI01000002">
    <property type="protein sequence ID" value="PZQ61923.1"/>
    <property type="molecule type" value="Genomic_DNA"/>
</dbReference>
<dbReference type="PANTHER" id="PTHR30341:SF0">
    <property type="entry name" value="NA(+)_H(+) ANTIPORTER NHAA"/>
    <property type="match status" value="1"/>
</dbReference>
<evidence type="ECO:0000256" key="1">
    <source>
        <dbReference type="ARBA" id="ARBA00004429"/>
    </source>
</evidence>
<evidence type="ECO:0000256" key="3">
    <source>
        <dbReference type="ARBA" id="ARBA00022692"/>
    </source>
</evidence>
<feature type="transmembrane region" description="Helical" evidence="6">
    <location>
        <begin position="165"/>
        <end position="186"/>
    </location>
</feature>
<gene>
    <name evidence="6 7" type="primary">nhaA</name>
    <name evidence="7" type="ORF">DI544_04745</name>
</gene>
<evidence type="ECO:0000256" key="4">
    <source>
        <dbReference type="ARBA" id="ARBA00022989"/>
    </source>
</evidence>
<evidence type="ECO:0000256" key="5">
    <source>
        <dbReference type="ARBA" id="ARBA00023136"/>
    </source>
</evidence>
<dbReference type="GO" id="GO:0006885">
    <property type="term" value="P:regulation of pH"/>
    <property type="evidence" value="ECO:0007669"/>
    <property type="project" value="UniProtKB-UniRule"/>
</dbReference>
<comment type="catalytic activity">
    <reaction evidence="6">
        <text>Na(+)(in) + 2 H(+)(out) = Na(+)(out) + 2 H(+)(in)</text>
        <dbReference type="Rhea" id="RHEA:29251"/>
        <dbReference type="ChEBI" id="CHEBI:15378"/>
        <dbReference type="ChEBI" id="CHEBI:29101"/>
    </reaction>
</comment>
<dbReference type="InterPro" id="IPR004670">
    <property type="entry name" value="NhaA"/>
</dbReference>
<dbReference type="InterPro" id="IPR023171">
    <property type="entry name" value="Na/H_antiporter_dom_sf"/>
</dbReference>
<dbReference type="Pfam" id="PF06965">
    <property type="entry name" value="Na_H_antiport_1"/>
    <property type="match status" value="1"/>
</dbReference>
<feature type="transmembrane region" description="Helical" evidence="6">
    <location>
        <begin position="270"/>
        <end position="290"/>
    </location>
</feature>
<comment type="similarity">
    <text evidence="6">Belongs to the NhaA Na(+)/H(+) (TC 2.A.33) antiporter family.</text>
</comment>
<comment type="function">
    <text evidence="6">Na(+)/H(+) antiporter that extrudes sodium in exchange for external protons.</text>
</comment>
<keyword evidence="6" id="KW-0915">Sodium</keyword>
<dbReference type="Proteomes" id="UP000249229">
    <property type="component" value="Unassembled WGS sequence"/>
</dbReference>
<feature type="transmembrane region" description="Helical" evidence="6">
    <location>
        <begin position="192"/>
        <end position="208"/>
    </location>
</feature>